<evidence type="ECO:0000256" key="1">
    <source>
        <dbReference type="SAM" id="Phobius"/>
    </source>
</evidence>
<feature type="transmembrane region" description="Helical" evidence="1">
    <location>
        <begin position="20"/>
        <end position="41"/>
    </location>
</feature>
<protein>
    <submittedName>
        <fullName evidence="2">Uncharacterized protein</fullName>
    </submittedName>
</protein>
<keyword evidence="1" id="KW-0472">Membrane</keyword>
<gene>
    <name evidence="2" type="ORF">CFOL_v3_06220</name>
</gene>
<proteinExistence type="predicted"/>
<dbReference type="AlphaFoldDB" id="A0A1Q3B3X2"/>
<dbReference type="STRING" id="3775.A0A1Q3B3X2"/>
<sequence length="118" mass="12608">MMLLSFFTSSLRLLSSRWPLLLYAATWTTILTVTVAIASFAPEFAFVSAIYSSSPFSKGCETEGSVRVPLDVPGEIICMPAHVFGKSKMDLIIPPVFAAAVVAGSACAVRAIGLWGYN</sequence>
<reference evidence="3" key="1">
    <citation type="submission" date="2016-04" db="EMBL/GenBank/DDBJ databases">
        <title>Cephalotus genome sequencing.</title>
        <authorList>
            <person name="Fukushima K."/>
            <person name="Hasebe M."/>
            <person name="Fang X."/>
        </authorList>
    </citation>
    <scope>NUCLEOTIDE SEQUENCE [LARGE SCALE GENOMIC DNA]</scope>
    <source>
        <strain evidence="3">cv. St1</strain>
    </source>
</reference>
<dbReference type="OrthoDB" id="1730379at2759"/>
<evidence type="ECO:0000313" key="3">
    <source>
        <dbReference type="Proteomes" id="UP000187406"/>
    </source>
</evidence>
<keyword evidence="1" id="KW-0812">Transmembrane</keyword>
<dbReference type="PANTHER" id="PTHR34658">
    <property type="entry name" value="OS01G0151800 PROTEIN"/>
    <property type="match status" value="1"/>
</dbReference>
<dbReference type="InParanoid" id="A0A1Q3B3X2"/>
<accession>A0A1Q3B3X2</accession>
<dbReference type="PANTHER" id="PTHR34658:SF2">
    <property type="entry name" value="OS01G0151800 PROTEIN"/>
    <property type="match status" value="1"/>
</dbReference>
<organism evidence="2 3">
    <name type="scientific">Cephalotus follicularis</name>
    <name type="common">Albany pitcher plant</name>
    <dbReference type="NCBI Taxonomy" id="3775"/>
    <lineage>
        <taxon>Eukaryota</taxon>
        <taxon>Viridiplantae</taxon>
        <taxon>Streptophyta</taxon>
        <taxon>Embryophyta</taxon>
        <taxon>Tracheophyta</taxon>
        <taxon>Spermatophyta</taxon>
        <taxon>Magnoliopsida</taxon>
        <taxon>eudicotyledons</taxon>
        <taxon>Gunneridae</taxon>
        <taxon>Pentapetalae</taxon>
        <taxon>rosids</taxon>
        <taxon>fabids</taxon>
        <taxon>Oxalidales</taxon>
        <taxon>Cephalotaceae</taxon>
        <taxon>Cephalotus</taxon>
    </lineage>
</organism>
<feature type="transmembrane region" description="Helical" evidence="1">
    <location>
        <begin position="96"/>
        <end position="117"/>
    </location>
</feature>
<dbReference type="Proteomes" id="UP000187406">
    <property type="component" value="Unassembled WGS sequence"/>
</dbReference>
<keyword evidence="1" id="KW-1133">Transmembrane helix</keyword>
<dbReference type="EMBL" id="BDDD01000268">
    <property type="protein sequence ID" value="GAV62697.1"/>
    <property type="molecule type" value="Genomic_DNA"/>
</dbReference>
<evidence type="ECO:0000313" key="2">
    <source>
        <dbReference type="EMBL" id="GAV62697.1"/>
    </source>
</evidence>
<dbReference type="FunCoup" id="A0A1Q3B3X2">
    <property type="interactions" value="32"/>
</dbReference>
<comment type="caution">
    <text evidence="2">The sequence shown here is derived from an EMBL/GenBank/DDBJ whole genome shotgun (WGS) entry which is preliminary data.</text>
</comment>
<name>A0A1Q3B3X2_CEPFO</name>
<keyword evidence="3" id="KW-1185">Reference proteome</keyword>